<evidence type="ECO:0000256" key="5">
    <source>
        <dbReference type="RuleBase" id="RU003695"/>
    </source>
</evidence>
<comment type="similarity">
    <text evidence="2 5">Belongs to the calycin superfamily. Lipocalin family.</text>
</comment>
<feature type="chain" id="PRO_5003455732" description="Lipocalin/cytosolic fatty-acid binding domain-containing protein" evidence="6">
    <location>
        <begin position="19"/>
        <end position="193"/>
    </location>
</feature>
<dbReference type="InParanoid" id="G3TUE8"/>
<reference evidence="8" key="2">
    <citation type="submission" date="2025-08" db="UniProtKB">
        <authorList>
            <consortium name="Ensembl"/>
        </authorList>
    </citation>
    <scope>IDENTIFICATION</scope>
    <source>
        <strain evidence="8">Isolate ISIS603380</strain>
    </source>
</reference>
<dbReference type="Proteomes" id="UP000007646">
    <property type="component" value="Unassembled WGS sequence"/>
</dbReference>
<feature type="domain" description="Lipocalin/cytosolic fatty-acid binding" evidence="7">
    <location>
        <begin position="34"/>
        <end position="185"/>
    </location>
</feature>
<dbReference type="PANTHER" id="PTHR11430:SF117">
    <property type="entry name" value="GLYCODELIN"/>
    <property type="match status" value="1"/>
</dbReference>
<dbReference type="GO" id="GO:0036094">
    <property type="term" value="F:small molecule binding"/>
    <property type="evidence" value="ECO:0007669"/>
    <property type="project" value="InterPro"/>
</dbReference>
<evidence type="ECO:0000256" key="6">
    <source>
        <dbReference type="SAM" id="SignalP"/>
    </source>
</evidence>
<evidence type="ECO:0000259" key="7">
    <source>
        <dbReference type="Pfam" id="PF00061"/>
    </source>
</evidence>
<dbReference type="Ensembl" id="ENSLAFT00000035804.1">
    <property type="protein sequence ID" value="ENSLAFP00000019206.1"/>
    <property type="gene ID" value="ENSLAFG00000028561.1"/>
</dbReference>
<reference evidence="8 9" key="1">
    <citation type="submission" date="2009-06" db="EMBL/GenBank/DDBJ databases">
        <title>The Genome Sequence of Loxodonta africana (African elephant).</title>
        <authorList>
            <person name="Di Palma F."/>
            <person name="Heiman D."/>
            <person name="Young S."/>
            <person name="Johnson J."/>
            <person name="Lander E.S."/>
            <person name="Lindblad-Toh K."/>
        </authorList>
    </citation>
    <scope>NUCLEOTIDE SEQUENCE [LARGE SCALE GENOMIC DNA]</scope>
    <source>
        <strain evidence="8 9">Isolate ISIS603380</strain>
    </source>
</reference>
<keyword evidence="6" id="KW-0732">Signal</keyword>
<protein>
    <recommendedName>
        <fullName evidence="7">Lipocalin/cytosolic fatty-acid binding domain-containing protein</fullName>
    </recommendedName>
</protein>
<proteinExistence type="inferred from homology"/>
<keyword evidence="3" id="KW-0964">Secreted</keyword>
<dbReference type="STRING" id="9785.ENSLAFP00000019206"/>
<sequence length="193" mass="21692">MKCLLLTLGLALVCGIYAVVIPQTRKDLDILKLAGTWHTMVMVASDLSLLVTENAPLRIYIKEMQPTPEGNMEIVLLKRWVCPQGCGRAARVKDACVELTVIAQKTKGPAVFTVNYQGEGKVTLLDIDYEHYLFFCLKASTHPKERAIVCQYLARTLKANTEVMEKFHRALETLPVPIQISLNFTQGKERCRV</sequence>
<dbReference type="eggNOG" id="ENOG502T0EI">
    <property type="taxonomic scope" value="Eukaryota"/>
</dbReference>
<dbReference type="InterPro" id="IPR000566">
    <property type="entry name" value="Lipocln_cytosolic_FA-bd_dom"/>
</dbReference>
<dbReference type="PANTHER" id="PTHR11430">
    <property type="entry name" value="LIPOCALIN"/>
    <property type="match status" value="1"/>
</dbReference>
<evidence type="ECO:0000256" key="3">
    <source>
        <dbReference type="ARBA" id="ARBA00022525"/>
    </source>
</evidence>
<dbReference type="GeneTree" id="ENSGT01050000244868"/>
<dbReference type="HOGENOM" id="CLU_094061_5_0_1"/>
<dbReference type="InterPro" id="IPR012674">
    <property type="entry name" value="Calycin"/>
</dbReference>
<dbReference type="PRINTS" id="PR01172">
    <property type="entry name" value="BLCTOGLOBULN"/>
</dbReference>
<dbReference type="OMA" id="DYTHYMF"/>
<dbReference type="AlphaFoldDB" id="G3TUE8"/>
<dbReference type="InterPro" id="IPR022272">
    <property type="entry name" value="Lipocalin_CS"/>
</dbReference>
<keyword evidence="4" id="KW-1015">Disulfide bond</keyword>
<dbReference type="PRINTS" id="PR00179">
    <property type="entry name" value="LIPOCALIN"/>
</dbReference>
<evidence type="ECO:0000313" key="9">
    <source>
        <dbReference type="Proteomes" id="UP000007646"/>
    </source>
</evidence>
<dbReference type="InterPro" id="IPR002345">
    <property type="entry name" value="Lipocalin"/>
</dbReference>
<dbReference type="FunCoup" id="G3TUE8">
    <property type="interactions" value="9"/>
</dbReference>
<feature type="signal peptide" evidence="6">
    <location>
        <begin position="1"/>
        <end position="18"/>
    </location>
</feature>
<comment type="subcellular location">
    <subcellularLocation>
        <location evidence="1">Secreted</location>
    </subcellularLocation>
</comment>
<dbReference type="PROSITE" id="PS00213">
    <property type="entry name" value="LIPOCALIN"/>
    <property type="match status" value="1"/>
</dbReference>
<dbReference type="GO" id="GO:0005576">
    <property type="term" value="C:extracellular region"/>
    <property type="evidence" value="ECO:0007669"/>
    <property type="project" value="UniProtKB-SubCell"/>
</dbReference>
<evidence type="ECO:0000256" key="4">
    <source>
        <dbReference type="ARBA" id="ARBA00023157"/>
    </source>
</evidence>
<keyword evidence="9" id="KW-1185">Reference proteome</keyword>
<name>G3TUE8_LOXAF</name>
<evidence type="ECO:0000256" key="2">
    <source>
        <dbReference type="ARBA" id="ARBA00006889"/>
    </source>
</evidence>
<dbReference type="InterPro" id="IPR002447">
    <property type="entry name" value="Blactoglobulin"/>
</dbReference>
<dbReference type="SUPFAM" id="SSF50814">
    <property type="entry name" value="Lipocalins"/>
    <property type="match status" value="1"/>
</dbReference>
<accession>G3TUE8</accession>
<dbReference type="Gene3D" id="2.40.128.20">
    <property type="match status" value="1"/>
</dbReference>
<evidence type="ECO:0000313" key="8">
    <source>
        <dbReference type="Ensembl" id="ENSLAFP00000019206.1"/>
    </source>
</evidence>
<evidence type="ECO:0000256" key="1">
    <source>
        <dbReference type="ARBA" id="ARBA00004613"/>
    </source>
</evidence>
<dbReference type="Pfam" id="PF00061">
    <property type="entry name" value="Lipocalin"/>
    <property type="match status" value="1"/>
</dbReference>
<organism evidence="8 9">
    <name type="scientific">Loxodonta africana</name>
    <name type="common">African elephant</name>
    <dbReference type="NCBI Taxonomy" id="9785"/>
    <lineage>
        <taxon>Eukaryota</taxon>
        <taxon>Metazoa</taxon>
        <taxon>Chordata</taxon>
        <taxon>Craniata</taxon>
        <taxon>Vertebrata</taxon>
        <taxon>Euteleostomi</taxon>
        <taxon>Mammalia</taxon>
        <taxon>Eutheria</taxon>
        <taxon>Afrotheria</taxon>
        <taxon>Proboscidea</taxon>
        <taxon>Elephantidae</taxon>
        <taxon>Loxodonta</taxon>
    </lineage>
</organism>
<reference evidence="8" key="3">
    <citation type="submission" date="2025-09" db="UniProtKB">
        <authorList>
            <consortium name="Ensembl"/>
        </authorList>
    </citation>
    <scope>IDENTIFICATION</scope>
    <source>
        <strain evidence="8">Isolate ISIS603380</strain>
    </source>
</reference>